<dbReference type="RefSeq" id="WP_020194237.1">
    <property type="nucleotide sequence ID" value="NZ_BAOH01000005.1"/>
</dbReference>
<feature type="domain" description="RES" evidence="1">
    <location>
        <begin position="3"/>
        <end position="120"/>
    </location>
</feature>
<protein>
    <recommendedName>
        <fullName evidence="1">RES domain-containing protein</fullName>
    </recommendedName>
</protein>
<name>A0A0C1ZIM0_9VIBR</name>
<reference evidence="2 3" key="1">
    <citation type="submission" date="2014-07" db="EMBL/GenBank/DDBJ databases">
        <title>Unique and conserved regions in Vibrio harveyi and related species in comparison with the shrimp pathogen Vibrio harveyi CAIM 1792.</title>
        <authorList>
            <person name="Espinoza-Valles I."/>
            <person name="Vora G."/>
            <person name="Leekitcharoenphon P."/>
            <person name="Ussery D."/>
            <person name="Hoj L."/>
            <person name="Gomez-Gil B."/>
        </authorList>
    </citation>
    <scope>NUCLEOTIDE SEQUENCE [LARGE SCALE GENOMIC DNA]</scope>
    <source>
        <strain evidence="3">CAIM 1854 / LMG 25443</strain>
    </source>
</reference>
<gene>
    <name evidence="2" type="ORF">H735_08970</name>
</gene>
<dbReference type="PATRIC" id="fig|1229493.5.peg.881"/>
<dbReference type="InterPro" id="IPR014914">
    <property type="entry name" value="RES_dom"/>
</dbReference>
<dbReference type="Proteomes" id="UP000031586">
    <property type="component" value="Unassembled WGS sequence"/>
</dbReference>
<evidence type="ECO:0000313" key="2">
    <source>
        <dbReference type="EMBL" id="KIF53071.1"/>
    </source>
</evidence>
<dbReference type="Pfam" id="PF08808">
    <property type="entry name" value="RES"/>
    <property type="match status" value="1"/>
</dbReference>
<proteinExistence type="predicted"/>
<comment type="caution">
    <text evidence="2">The sequence shown here is derived from an EMBL/GenBank/DDBJ whole genome shotgun (WGS) entry which is preliminary data.</text>
</comment>
<evidence type="ECO:0000259" key="1">
    <source>
        <dbReference type="Pfam" id="PF08808"/>
    </source>
</evidence>
<accession>A0A0C1ZIM0</accession>
<dbReference type="EMBL" id="JPRD01000015">
    <property type="protein sequence ID" value="KIF53071.1"/>
    <property type="molecule type" value="Genomic_DNA"/>
</dbReference>
<organism evidence="2 3">
    <name type="scientific">Vibrio owensii CAIM 1854 = LMG 25443</name>
    <dbReference type="NCBI Taxonomy" id="1229493"/>
    <lineage>
        <taxon>Bacteria</taxon>
        <taxon>Pseudomonadati</taxon>
        <taxon>Pseudomonadota</taxon>
        <taxon>Gammaproteobacteria</taxon>
        <taxon>Vibrionales</taxon>
        <taxon>Vibrionaceae</taxon>
        <taxon>Vibrio</taxon>
    </lineage>
</organism>
<evidence type="ECO:0000313" key="3">
    <source>
        <dbReference type="Proteomes" id="UP000031586"/>
    </source>
</evidence>
<sequence>MILFRTLHKTYFNTWKDYEKGSSFISGARWNKANTPVMYMSSNVQNAMLEATNYAKNPKSANRKFVMGVFDCPPLRLYEIRPEELPAQWNEYPFIPETQAIGSEKLLSDEYDGIVVPSCTINLDLVRSPVNEVRRSIYANVVLNPEKEAVREMKLLETFSPVFSNRMFL</sequence>
<dbReference type="AlphaFoldDB" id="A0A0C1ZIM0"/>